<dbReference type="AlphaFoldDB" id="A0AAN8UBT8"/>
<name>A0AAN8UBT8_SOLBU</name>
<dbReference type="InterPro" id="IPR036188">
    <property type="entry name" value="FAD/NAD-bd_sf"/>
</dbReference>
<dbReference type="Proteomes" id="UP001371456">
    <property type="component" value="Unassembled WGS sequence"/>
</dbReference>
<keyword evidence="3" id="KW-1185">Reference proteome</keyword>
<evidence type="ECO:0000313" key="2">
    <source>
        <dbReference type="EMBL" id="KAK6803141.1"/>
    </source>
</evidence>
<reference evidence="2 3" key="1">
    <citation type="submission" date="2024-02" db="EMBL/GenBank/DDBJ databases">
        <title>de novo genome assembly of Solanum bulbocastanum strain 11H21.</title>
        <authorList>
            <person name="Hosaka A.J."/>
        </authorList>
    </citation>
    <scope>NUCLEOTIDE SEQUENCE [LARGE SCALE GENOMIC DNA]</scope>
    <source>
        <tissue evidence="2">Young leaves</tissue>
    </source>
</reference>
<gene>
    <name evidence="2" type="ORF">RDI58_000925</name>
</gene>
<comment type="caution">
    <text evidence="2">The sequence shown here is derived from an EMBL/GenBank/DDBJ whole genome shotgun (WGS) entry which is preliminary data.</text>
</comment>
<organism evidence="2 3">
    <name type="scientific">Solanum bulbocastanum</name>
    <name type="common">Wild potato</name>
    <dbReference type="NCBI Taxonomy" id="147425"/>
    <lineage>
        <taxon>Eukaryota</taxon>
        <taxon>Viridiplantae</taxon>
        <taxon>Streptophyta</taxon>
        <taxon>Embryophyta</taxon>
        <taxon>Tracheophyta</taxon>
        <taxon>Spermatophyta</taxon>
        <taxon>Magnoliopsida</taxon>
        <taxon>eudicotyledons</taxon>
        <taxon>Gunneridae</taxon>
        <taxon>Pentapetalae</taxon>
        <taxon>asterids</taxon>
        <taxon>lamiids</taxon>
        <taxon>Solanales</taxon>
        <taxon>Solanaceae</taxon>
        <taxon>Solanoideae</taxon>
        <taxon>Solaneae</taxon>
        <taxon>Solanum</taxon>
    </lineage>
</organism>
<dbReference type="EMBL" id="JBANQN010000001">
    <property type="protein sequence ID" value="KAK6803141.1"/>
    <property type="molecule type" value="Genomic_DNA"/>
</dbReference>
<accession>A0AAN8UBT8</accession>
<protein>
    <submittedName>
        <fullName evidence="2">Uncharacterized protein</fullName>
    </submittedName>
</protein>
<evidence type="ECO:0000313" key="3">
    <source>
        <dbReference type="Proteomes" id="UP001371456"/>
    </source>
</evidence>
<proteinExistence type="inferred from homology"/>
<comment type="similarity">
    <text evidence="1">Belongs to the Rab GDI family.</text>
</comment>
<dbReference type="Gene3D" id="3.50.50.60">
    <property type="entry name" value="FAD/NAD(P)-binding domain"/>
    <property type="match status" value="1"/>
</dbReference>
<evidence type="ECO:0000256" key="1">
    <source>
        <dbReference type="ARBA" id="ARBA00005593"/>
    </source>
</evidence>
<dbReference type="InterPro" id="IPR018203">
    <property type="entry name" value="GDP_dissociation_inhibitor"/>
</dbReference>
<sequence length="90" mass="10034">MHDLQNPANKERNCNDKLKTKFAGKDKVEFLVGGEIVGVTSEGENVKCRKVICDPSYLSCKGYVGFNNKRPGSHCCYRLCSQDLGIGHQR</sequence>
<dbReference type="GO" id="GO:0007264">
    <property type="term" value="P:small GTPase-mediated signal transduction"/>
    <property type="evidence" value="ECO:0007669"/>
    <property type="project" value="InterPro"/>
</dbReference>
<dbReference type="Pfam" id="PF00996">
    <property type="entry name" value="GDI"/>
    <property type="match status" value="1"/>
</dbReference>
<dbReference type="GO" id="GO:0005092">
    <property type="term" value="F:GDP-dissociation inhibitor activity"/>
    <property type="evidence" value="ECO:0007669"/>
    <property type="project" value="InterPro"/>
</dbReference>